<dbReference type="OrthoDB" id="3403733at2"/>
<evidence type="ECO:0000256" key="2">
    <source>
        <dbReference type="PROSITE-ProRule" id="PRU00335"/>
    </source>
</evidence>
<protein>
    <recommendedName>
        <fullName evidence="3">HTH tetR-type domain-containing protein</fullName>
    </recommendedName>
</protein>
<evidence type="ECO:0000259" key="3">
    <source>
        <dbReference type="PROSITE" id="PS50977"/>
    </source>
</evidence>
<accession>A0A1W9ZQL4</accession>
<dbReference type="Pfam" id="PF00440">
    <property type="entry name" value="TetR_N"/>
    <property type="match status" value="1"/>
</dbReference>
<sequence length="200" mass="21765">MANPNIDESDLTAKARVRAALLDLVGERGLDATTIRQVAAHAGVSVGVVQHHYKTKADLADDVRAWVLARLVEAAGGGRVRQDGARPELAGFDDLMTGNPKLAAYIRRILIEATPNARRWFTEAVDQTVDHLREQQPEGLPDDPQALRTVAAMLLVLTFGPVLLGSALTDLLDCSAEVAQYRWRQVEDCMPLTAALPRPL</sequence>
<dbReference type="PROSITE" id="PS50977">
    <property type="entry name" value="HTH_TETR_2"/>
    <property type="match status" value="1"/>
</dbReference>
<dbReference type="SUPFAM" id="SSF46689">
    <property type="entry name" value="Homeodomain-like"/>
    <property type="match status" value="1"/>
</dbReference>
<dbReference type="Proteomes" id="UP000192707">
    <property type="component" value="Unassembled WGS sequence"/>
</dbReference>
<dbReference type="Gene3D" id="1.10.357.10">
    <property type="entry name" value="Tetracycline Repressor, domain 2"/>
    <property type="match status" value="1"/>
</dbReference>
<reference evidence="4 5" key="1">
    <citation type="submission" date="2016-12" db="EMBL/GenBank/DDBJ databases">
        <title>The new phylogeny of genus Mycobacterium.</title>
        <authorList>
            <person name="Tortoli E."/>
            <person name="Trovato A."/>
            <person name="Cirillo D.M."/>
        </authorList>
    </citation>
    <scope>NUCLEOTIDE SEQUENCE [LARGE SCALE GENOMIC DNA]</scope>
    <source>
        <strain evidence="4 5">DSM 45069</strain>
    </source>
</reference>
<dbReference type="AlphaFoldDB" id="A0A1W9ZQL4"/>
<name>A0A1W9ZQL4_MYCAI</name>
<comment type="caution">
    <text evidence="4">The sequence shown here is derived from an EMBL/GenBank/DDBJ whole genome shotgun (WGS) entry which is preliminary data.</text>
</comment>
<keyword evidence="5" id="KW-1185">Reference proteome</keyword>
<dbReference type="RefSeq" id="WP_083063291.1">
    <property type="nucleotide sequence ID" value="NZ_MVHG01000005.1"/>
</dbReference>
<keyword evidence="1 2" id="KW-0238">DNA-binding</keyword>
<evidence type="ECO:0000313" key="5">
    <source>
        <dbReference type="Proteomes" id="UP000192707"/>
    </source>
</evidence>
<feature type="domain" description="HTH tetR-type" evidence="3">
    <location>
        <begin position="11"/>
        <end position="71"/>
    </location>
</feature>
<dbReference type="InterPro" id="IPR009057">
    <property type="entry name" value="Homeodomain-like_sf"/>
</dbReference>
<proteinExistence type="predicted"/>
<dbReference type="InterPro" id="IPR001647">
    <property type="entry name" value="HTH_TetR"/>
</dbReference>
<dbReference type="EMBL" id="MVHG01000005">
    <property type="protein sequence ID" value="ORA19908.1"/>
    <property type="molecule type" value="Genomic_DNA"/>
</dbReference>
<organism evidence="4 5">
    <name type="scientific">Mycobacterium arosiense ATCC BAA-1401 = DSM 45069</name>
    <dbReference type="NCBI Taxonomy" id="1265311"/>
    <lineage>
        <taxon>Bacteria</taxon>
        <taxon>Bacillati</taxon>
        <taxon>Actinomycetota</taxon>
        <taxon>Actinomycetes</taxon>
        <taxon>Mycobacteriales</taxon>
        <taxon>Mycobacteriaceae</taxon>
        <taxon>Mycobacterium</taxon>
        <taxon>Mycobacterium avium complex (MAC)</taxon>
    </lineage>
</organism>
<gene>
    <name evidence="4" type="ORF">BST14_04060</name>
</gene>
<feature type="DNA-binding region" description="H-T-H motif" evidence="2">
    <location>
        <begin position="34"/>
        <end position="53"/>
    </location>
</feature>
<evidence type="ECO:0000256" key="1">
    <source>
        <dbReference type="ARBA" id="ARBA00023125"/>
    </source>
</evidence>
<evidence type="ECO:0000313" key="4">
    <source>
        <dbReference type="EMBL" id="ORA19908.1"/>
    </source>
</evidence>
<dbReference type="GO" id="GO:0003677">
    <property type="term" value="F:DNA binding"/>
    <property type="evidence" value="ECO:0007669"/>
    <property type="project" value="UniProtKB-UniRule"/>
</dbReference>